<protein>
    <submittedName>
        <fullName evidence="4">Acetyltransferase (GNAT) family protein</fullName>
    </submittedName>
</protein>
<dbReference type="InterPro" id="IPR016181">
    <property type="entry name" value="Acyl_CoA_acyltransferase"/>
</dbReference>
<dbReference type="InterPro" id="IPR050832">
    <property type="entry name" value="Bact_Acetyltransf"/>
</dbReference>
<dbReference type="AlphaFoldDB" id="A0A1H4UL94"/>
<dbReference type="EMBL" id="FNRT01000002">
    <property type="protein sequence ID" value="SEC69536.1"/>
    <property type="molecule type" value="Genomic_DNA"/>
</dbReference>
<keyword evidence="2" id="KW-0012">Acyltransferase</keyword>
<gene>
    <name evidence="4" type="ORF">SAMN04489844_2798</name>
</gene>
<dbReference type="InterPro" id="IPR000182">
    <property type="entry name" value="GNAT_dom"/>
</dbReference>
<evidence type="ECO:0000259" key="3">
    <source>
        <dbReference type="PROSITE" id="PS51186"/>
    </source>
</evidence>
<organism evidence="4 5">
    <name type="scientific">Nocardioides exalbidus</name>
    <dbReference type="NCBI Taxonomy" id="402596"/>
    <lineage>
        <taxon>Bacteria</taxon>
        <taxon>Bacillati</taxon>
        <taxon>Actinomycetota</taxon>
        <taxon>Actinomycetes</taxon>
        <taxon>Propionibacteriales</taxon>
        <taxon>Nocardioidaceae</taxon>
        <taxon>Nocardioides</taxon>
    </lineage>
</organism>
<name>A0A1H4UL94_9ACTN</name>
<sequence length="155" mass="16692">MDLPATSLRRATPADVAGVAALAEAAYSPYVERMGGLRPGPMDVDYAAALASDDVEGWVADVDGVIGGYLLLVPEDDGLLLDNVAVHPSLHGRGLGRALLSHAELRARALGLSRIRLYTHVSMVENQRLYAHLGYVETHRATTHGFTRVFFAKDL</sequence>
<feature type="domain" description="N-acetyltransferase" evidence="3">
    <location>
        <begin position="6"/>
        <end position="155"/>
    </location>
</feature>
<dbReference type="RefSeq" id="WP_090969646.1">
    <property type="nucleotide sequence ID" value="NZ_FNRT01000002.1"/>
</dbReference>
<accession>A0A1H4UL94</accession>
<evidence type="ECO:0000256" key="1">
    <source>
        <dbReference type="ARBA" id="ARBA00022679"/>
    </source>
</evidence>
<keyword evidence="1 4" id="KW-0808">Transferase</keyword>
<dbReference type="STRING" id="402596.SAMN04489844_2798"/>
<dbReference type="PROSITE" id="PS51186">
    <property type="entry name" value="GNAT"/>
    <property type="match status" value="1"/>
</dbReference>
<evidence type="ECO:0000256" key="2">
    <source>
        <dbReference type="ARBA" id="ARBA00023315"/>
    </source>
</evidence>
<proteinExistence type="predicted"/>
<dbReference type="Proteomes" id="UP000198742">
    <property type="component" value="Unassembled WGS sequence"/>
</dbReference>
<reference evidence="5" key="1">
    <citation type="submission" date="2016-10" db="EMBL/GenBank/DDBJ databases">
        <authorList>
            <person name="Varghese N."/>
            <person name="Submissions S."/>
        </authorList>
    </citation>
    <scope>NUCLEOTIDE SEQUENCE [LARGE SCALE GENOMIC DNA]</scope>
    <source>
        <strain evidence="5">DSM 22017</strain>
    </source>
</reference>
<evidence type="ECO:0000313" key="4">
    <source>
        <dbReference type="EMBL" id="SEC69536.1"/>
    </source>
</evidence>
<keyword evidence="5" id="KW-1185">Reference proteome</keyword>
<dbReference type="GO" id="GO:0016747">
    <property type="term" value="F:acyltransferase activity, transferring groups other than amino-acyl groups"/>
    <property type="evidence" value="ECO:0007669"/>
    <property type="project" value="InterPro"/>
</dbReference>
<dbReference type="OrthoDB" id="572496at2"/>
<dbReference type="SUPFAM" id="SSF55729">
    <property type="entry name" value="Acyl-CoA N-acyltransferases (Nat)"/>
    <property type="match status" value="1"/>
</dbReference>
<dbReference type="CDD" id="cd04301">
    <property type="entry name" value="NAT_SF"/>
    <property type="match status" value="1"/>
</dbReference>
<evidence type="ECO:0000313" key="5">
    <source>
        <dbReference type="Proteomes" id="UP000198742"/>
    </source>
</evidence>
<dbReference type="Pfam" id="PF00583">
    <property type="entry name" value="Acetyltransf_1"/>
    <property type="match status" value="1"/>
</dbReference>
<dbReference type="Gene3D" id="3.40.630.30">
    <property type="match status" value="1"/>
</dbReference>
<dbReference type="PANTHER" id="PTHR43877">
    <property type="entry name" value="AMINOALKYLPHOSPHONATE N-ACETYLTRANSFERASE-RELATED-RELATED"/>
    <property type="match status" value="1"/>
</dbReference>